<gene>
    <name evidence="1" type="ORF">CGS58_06405</name>
</gene>
<organism evidence="1 2">
    <name type="scientific">Faecalibacterium prausnitzii</name>
    <dbReference type="NCBI Taxonomy" id="853"/>
    <lineage>
        <taxon>Bacteria</taxon>
        <taxon>Bacillati</taxon>
        <taxon>Bacillota</taxon>
        <taxon>Clostridia</taxon>
        <taxon>Eubacteriales</taxon>
        <taxon>Oscillospiraceae</taxon>
        <taxon>Faecalibacterium</taxon>
    </lineage>
</organism>
<protein>
    <submittedName>
        <fullName evidence="1">Uncharacterized protein</fullName>
    </submittedName>
</protein>
<proteinExistence type="predicted"/>
<dbReference type="Proteomes" id="UP000220005">
    <property type="component" value="Unassembled WGS sequence"/>
</dbReference>
<name>A0A2A7ARL0_9FIRM</name>
<evidence type="ECO:0000313" key="2">
    <source>
        <dbReference type="Proteomes" id="UP000220005"/>
    </source>
</evidence>
<dbReference type="EMBL" id="NMTY01000012">
    <property type="protein sequence ID" value="PDX81701.1"/>
    <property type="molecule type" value="Genomic_DNA"/>
</dbReference>
<dbReference type="AlphaFoldDB" id="A0A2A7ARL0"/>
<evidence type="ECO:0000313" key="1">
    <source>
        <dbReference type="EMBL" id="PDX81701.1"/>
    </source>
</evidence>
<reference evidence="1 2" key="1">
    <citation type="journal article" date="2017" name="Front. Microbiol.">
        <title>New Insights into the Diversity of the Genus Faecalibacterium.</title>
        <authorList>
            <person name="Benevides L."/>
            <person name="Burman S."/>
            <person name="Martin R."/>
            <person name="Robert V."/>
            <person name="Thomas M."/>
            <person name="Miquel S."/>
            <person name="Chain F."/>
            <person name="Sokol H."/>
            <person name="Bermudez-Humaran L.G."/>
            <person name="Morrison M."/>
            <person name="Langella P."/>
            <person name="Azevedo V.A."/>
            <person name="Chatel J.M."/>
            <person name="Soares S."/>
        </authorList>
    </citation>
    <scope>NUCLEOTIDE SEQUENCE [LARGE SCALE GENOMIC DNA]</scope>
    <source>
        <strain evidence="1 2">CNCM I 4575</strain>
    </source>
</reference>
<comment type="caution">
    <text evidence="1">The sequence shown here is derived from an EMBL/GenBank/DDBJ whole genome shotgun (WGS) entry which is preliminary data.</text>
</comment>
<sequence>MYVCGLLRAGLISHLKKSPVAIREDRYLHAVAFLCVNCADNMYDLLMVISRHRIFVIVHMKKAKIVRSAHLVREETIPMWLVNMNFPSELSILQARAFHLSWDWLRFQENF</sequence>
<accession>A0A2A7ARL0</accession>